<dbReference type="EMBL" id="JAQQFM010000002">
    <property type="protein sequence ID" value="MFL9923601.1"/>
    <property type="molecule type" value="Genomic_DNA"/>
</dbReference>
<keyword evidence="3" id="KW-0808">Transferase</keyword>
<accession>A0ABW9A3Z6</accession>
<dbReference type="GO" id="GO:0008483">
    <property type="term" value="F:transaminase activity"/>
    <property type="evidence" value="ECO:0007669"/>
    <property type="project" value="UniProtKB-KW"/>
</dbReference>
<reference evidence="3 4" key="1">
    <citation type="journal article" date="2024" name="Chem. Sci.">
        <title>Discovery of megapolipeptins by genome mining of a Burkholderiales bacteria collection.</title>
        <authorList>
            <person name="Paulo B.S."/>
            <person name="Recchia M.J.J."/>
            <person name="Lee S."/>
            <person name="Fergusson C.H."/>
            <person name="Romanowski S.B."/>
            <person name="Hernandez A."/>
            <person name="Krull N."/>
            <person name="Liu D.Y."/>
            <person name="Cavanagh H."/>
            <person name="Bos A."/>
            <person name="Gray C.A."/>
            <person name="Murphy B.T."/>
            <person name="Linington R.G."/>
            <person name="Eustaquio A.S."/>
        </authorList>
    </citation>
    <scope>NUCLEOTIDE SEQUENCE [LARGE SCALE GENOMIC DNA]</scope>
    <source>
        <strain evidence="3 4">RL21-008-BIB-A</strain>
    </source>
</reference>
<dbReference type="Pfam" id="PF01041">
    <property type="entry name" value="DegT_DnrJ_EryC1"/>
    <property type="match status" value="1"/>
</dbReference>
<proteinExistence type="inferred from homology"/>
<dbReference type="PANTHER" id="PTHR30244:SF34">
    <property type="entry name" value="DTDP-4-AMINO-4,6-DIDEOXYGALACTOSE TRANSAMINASE"/>
    <property type="match status" value="1"/>
</dbReference>
<comment type="similarity">
    <text evidence="1 2">Belongs to the DegT/DnrJ/EryC1 family.</text>
</comment>
<dbReference type="InterPro" id="IPR015424">
    <property type="entry name" value="PyrdxlP-dep_Trfase"/>
</dbReference>
<comment type="caution">
    <text evidence="3">The sequence shown here is derived from an EMBL/GenBank/DDBJ whole genome shotgun (WGS) entry which is preliminary data.</text>
</comment>
<evidence type="ECO:0000313" key="4">
    <source>
        <dbReference type="Proteomes" id="UP001629246"/>
    </source>
</evidence>
<dbReference type="Proteomes" id="UP001629246">
    <property type="component" value="Unassembled WGS sequence"/>
</dbReference>
<evidence type="ECO:0000256" key="2">
    <source>
        <dbReference type="RuleBase" id="RU004508"/>
    </source>
</evidence>
<evidence type="ECO:0000313" key="3">
    <source>
        <dbReference type="EMBL" id="MFL9923601.1"/>
    </source>
</evidence>
<organism evidence="3 4">
    <name type="scientific">Herbaspirillum lusitanum</name>
    <dbReference type="NCBI Taxonomy" id="213312"/>
    <lineage>
        <taxon>Bacteria</taxon>
        <taxon>Pseudomonadati</taxon>
        <taxon>Pseudomonadota</taxon>
        <taxon>Betaproteobacteria</taxon>
        <taxon>Burkholderiales</taxon>
        <taxon>Oxalobacteraceae</taxon>
        <taxon>Herbaspirillum</taxon>
    </lineage>
</organism>
<protein>
    <submittedName>
        <fullName evidence="3">DegT/DnrJ/EryC1/StrS family aminotransferase</fullName>
    </submittedName>
</protein>
<dbReference type="SUPFAM" id="SSF53383">
    <property type="entry name" value="PLP-dependent transferases"/>
    <property type="match status" value="1"/>
</dbReference>
<dbReference type="PIRSF" id="PIRSF000390">
    <property type="entry name" value="PLP_StrS"/>
    <property type="match status" value="1"/>
</dbReference>
<keyword evidence="4" id="KW-1185">Reference proteome</keyword>
<gene>
    <name evidence="3" type="ORF">PQR62_04965</name>
</gene>
<keyword evidence="2" id="KW-0663">Pyridoxal phosphate</keyword>
<sequence>MKHLPISYADWSGAEYRSALLSLLSGGLTRGAHGAGLAAEMGASYQGASVYPVNYAHTALEMALAAFMRRMPARTQVLVPAYVCPIVVQSIAASGLDPVPLEIADDLNLLPAAVAQALDEHGGNTLAVVAPHMFGCPARIAEIEALCRSAGVFLIDDAAQLAGIEQEGKLLGGFGDVGLISFAQSKTIVTGVRGSGGILLVNNPELDADISAAFRQLPPPSGRLQALVEFLWNYLWTPVTGSSGDRLADIGARLGWRQPMSAPRQQARIGNLDAGIARVQLQRLSQIHADKKRIAEIYHHEFLELPEIGFPQYAPGRYLSRIMLSLPEGSDLGACRAYLHRQRIESRLGYKVPFSSQASTRKAERLATGLLGLPCGPAIGAAQVRSIRSHLQQALHLQRRGGGNGAAHAPSQSIHR</sequence>
<name>A0ABW9A3Z6_9BURK</name>
<dbReference type="PANTHER" id="PTHR30244">
    <property type="entry name" value="TRANSAMINASE"/>
    <property type="match status" value="1"/>
</dbReference>
<dbReference type="InterPro" id="IPR000653">
    <property type="entry name" value="DegT/StrS_aminotransferase"/>
</dbReference>
<evidence type="ECO:0000256" key="1">
    <source>
        <dbReference type="ARBA" id="ARBA00037999"/>
    </source>
</evidence>
<dbReference type="RefSeq" id="WP_408155396.1">
    <property type="nucleotide sequence ID" value="NZ_JAQQFM010000002.1"/>
</dbReference>
<dbReference type="InterPro" id="IPR015421">
    <property type="entry name" value="PyrdxlP-dep_Trfase_major"/>
</dbReference>
<dbReference type="Gene3D" id="3.40.640.10">
    <property type="entry name" value="Type I PLP-dependent aspartate aminotransferase-like (Major domain)"/>
    <property type="match status" value="1"/>
</dbReference>
<dbReference type="InterPro" id="IPR015422">
    <property type="entry name" value="PyrdxlP-dep_Trfase_small"/>
</dbReference>
<keyword evidence="3" id="KW-0032">Aminotransferase</keyword>
<dbReference type="Gene3D" id="3.90.1150.10">
    <property type="entry name" value="Aspartate Aminotransferase, domain 1"/>
    <property type="match status" value="1"/>
</dbReference>